<keyword evidence="2 6" id="KW-0812">Transmembrane</keyword>
<dbReference type="InterPro" id="IPR029045">
    <property type="entry name" value="ClpP/crotonase-like_dom_sf"/>
</dbReference>
<accession>A0A5S4ERK5</accession>
<dbReference type="PANTHER" id="PTHR33507:SF4">
    <property type="entry name" value="NODULATION COMPETITIVENESS PROTEIN NFED"/>
    <property type="match status" value="1"/>
</dbReference>
<dbReference type="Proteomes" id="UP000306324">
    <property type="component" value="Unassembled WGS sequence"/>
</dbReference>
<keyword evidence="3 6" id="KW-1133">Transmembrane helix</keyword>
<dbReference type="EMBL" id="SWAD01000012">
    <property type="protein sequence ID" value="TMQ78062.1"/>
    <property type="molecule type" value="Genomic_DNA"/>
</dbReference>
<dbReference type="Pfam" id="PF01957">
    <property type="entry name" value="NfeD"/>
    <property type="match status" value="1"/>
</dbReference>
<evidence type="ECO:0008006" key="13">
    <source>
        <dbReference type="Google" id="ProtNLM"/>
    </source>
</evidence>
<keyword evidence="4 6" id="KW-0472">Membrane</keyword>
<evidence type="ECO:0000313" key="12">
    <source>
        <dbReference type="Proteomes" id="UP000306324"/>
    </source>
</evidence>
<reference evidence="11 12" key="1">
    <citation type="submission" date="2019-04" db="EMBL/GenBank/DDBJ databases">
        <title>A novel phosphate-accumulating bacterium identified in bioreactor for phosphate removal from wastewater.</title>
        <authorList>
            <person name="Kotlyarov R.Y."/>
            <person name="Beletsky A.V."/>
            <person name="Kallistova A.Y."/>
            <person name="Dorofeev A.G."/>
            <person name="Nikolaev Y.Y."/>
            <person name="Pimenov N.V."/>
            <person name="Ravin N.V."/>
            <person name="Mardanov A.V."/>
        </authorList>
    </citation>
    <scope>NUCLEOTIDE SEQUENCE [LARGE SCALE GENOMIC DNA]</scope>
    <source>
        <strain evidence="11 12">Bin19</strain>
    </source>
</reference>
<dbReference type="CDD" id="cd07020">
    <property type="entry name" value="Clp_protease_NfeD_1"/>
    <property type="match status" value="1"/>
</dbReference>
<dbReference type="AlphaFoldDB" id="A0A5S4ERK5"/>
<dbReference type="Gene3D" id="2.40.50.140">
    <property type="entry name" value="Nucleic acid-binding proteins"/>
    <property type="match status" value="1"/>
</dbReference>
<keyword evidence="7" id="KW-0732">Signal</keyword>
<dbReference type="PANTHER" id="PTHR33507">
    <property type="entry name" value="INNER MEMBRANE PROTEIN YBBJ"/>
    <property type="match status" value="1"/>
</dbReference>
<feature type="compositionally biased region" description="Basic and acidic residues" evidence="5">
    <location>
        <begin position="128"/>
        <end position="151"/>
    </location>
</feature>
<dbReference type="Pfam" id="PF24961">
    <property type="entry name" value="NfeD_membrane"/>
    <property type="match status" value="1"/>
</dbReference>
<dbReference type="SUPFAM" id="SSF52096">
    <property type="entry name" value="ClpP/crotonase"/>
    <property type="match status" value="1"/>
</dbReference>
<dbReference type="SUPFAM" id="SSF141322">
    <property type="entry name" value="NfeD domain-like"/>
    <property type="match status" value="1"/>
</dbReference>
<proteinExistence type="predicted"/>
<dbReference type="InterPro" id="IPR056739">
    <property type="entry name" value="NfeD_membrane"/>
</dbReference>
<feature type="transmembrane region" description="Helical" evidence="6">
    <location>
        <begin position="305"/>
        <end position="322"/>
    </location>
</feature>
<comment type="subcellular location">
    <subcellularLocation>
        <location evidence="1">Membrane</location>
        <topology evidence="1">Multi-pass membrane protein</topology>
    </subcellularLocation>
</comment>
<evidence type="ECO:0000259" key="9">
    <source>
        <dbReference type="Pfam" id="PF24961"/>
    </source>
</evidence>
<dbReference type="FunFam" id="3.90.226.10:FF:000089">
    <property type="entry name" value="Membrane-bound serine protease"/>
    <property type="match status" value="1"/>
</dbReference>
<feature type="chain" id="PRO_5024455684" description="Nodulation protein NfeD" evidence="7">
    <location>
        <begin position="18"/>
        <end position="455"/>
    </location>
</feature>
<protein>
    <recommendedName>
        <fullName evidence="13">Nodulation protein NfeD</fullName>
    </recommendedName>
</protein>
<evidence type="ECO:0000256" key="7">
    <source>
        <dbReference type="SAM" id="SignalP"/>
    </source>
</evidence>
<dbReference type="Pfam" id="PF25145">
    <property type="entry name" value="NfeD1b_N"/>
    <property type="match status" value="1"/>
</dbReference>
<dbReference type="InterPro" id="IPR002810">
    <property type="entry name" value="NfeD-like_C"/>
</dbReference>
<dbReference type="RefSeq" id="WP_138677492.1">
    <property type="nucleotide sequence ID" value="NZ_SWAD01000012.1"/>
</dbReference>
<comment type="caution">
    <text evidence="11">The sequence shown here is derived from an EMBL/GenBank/DDBJ whole genome shotgun (WGS) entry which is preliminary data.</text>
</comment>
<keyword evidence="12" id="KW-1185">Reference proteome</keyword>
<evidence type="ECO:0000259" key="10">
    <source>
        <dbReference type="Pfam" id="PF25145"/>
    </source>
</evidence>
<feature type="transmembrane region" description="Helical" evidence="6">
    <location>
        <begin position="252"/>
        <end position="274"/>
    </location>
</feature>
<dbReference type="InterPro" id="IPR056738">
    <property type="entry name" value="NfeD1b_N"/>
</dbReference>
<evidence type="ECO:0000256" key="6">
    <source>
        <dbReference type="SAM" id="Phobius"/>
    </source>
</evidence>
<feature type="transmembrane region" description="Helical" evidence="6">
    <location>
        <begin position="360"/>
        <end position="381"/>
    </location>
</feature>
<name>A0A5S4ERK5_9PROT</name>
<feature type="region of interest" description="Disordered" evidence="5">
    <location>
        <begin position="126"/>
        <end position="153"/>
    </location>
</feature>
<dbReference type="GO" id="GO:0016020">
    <property type="term" value="C:membrane"/>
    <property type="evidence" value="ECO:0007669"/>
    <property type="project" value="UniProtKB-SubCell"/>
</dbReference>
<evidence type="ECO:0000256" key="5">
    <source>
        <dbReference type="SAM" id="MobiDB-lite"/>
    </source>
</evidence>
<evidence type="ECO:0000313" key="11">
    <source>
        <dbReference type="EMBL" id="TMQ78062.1"/>
    </source>
</evidence>
<sequence length="455" mass="47929">MRTVALFLILWCSLALAESAAPIVVLRQSGAVGPADADYLQRGLEKAAALNAQLVVLILDTPGGLDMSMRAIIQHILALPVPVASYVAPNGARAASAGTYLMYASHVAAMAPATNLGAATPVAIGPQPERHEPAAAKGKSMQEGDADRSPEARTSAQTMIRKQTNDAAAYVRGLAHLRGRNADWADQAVREAVSLTAQEALKLKVIDLIAADVPDLLKQLDGRTIQVLGHAQRLATVTAPTIDYPPDWRTRLLVVITDPSIAYFLLLIGFYGLLFEFYNPGLVVPGVVGGISLLLALFALQLLPVSTTGLALILLGVGLLVAEHFVPGFGILGIGGLVAFVTGSIMLIDTDVPGYRISGLLIGVAAATSAAFVLVVLNLAIRARQRPVVSGREQILGASGEVLEDIDGDVFARIRGELWKVCAGIPLVRGQRVRVVGIDGLVLTVEPIRKEGDEK</sequence>
<evidence type="ECO:0000259" key="8">
    <source>
        <dbReference type="Pfam" id="PF01957"/>
    </source>
</evidence>
<dbReference type="InterPro" id="IPR052165">
    <property type="entry name" value="Membrane_assoc_protease"/>
</dbReference>
<evidence type="ECO:0000256" key="2">
    <source>
        <dbReference type="ARBA" id="ARBA00022692"/>
    </source>
</evidence>
<dbReference type="Gene3D" id="3.90.226.10">
    <property type="entry name" value="2-enoyl-CoA Hydratase, Chain A, domain 1"/>
    <property type="match status" value="1"/>
</dbReference>
<dbReference type="OrthoDB" id="5289056at2"/>
<dbReference type="InterPro" id="IPR012340">
    <property type="entry name" value="NA-bd_OB-fold"/>
</dbReference>
<feature type="domain" description="NfeD integral membrane" evidence="9">
    <location>
        <begin position="261"/>
        <end position="376"/>
    </location>
</feature>
<evidence type="ECO:0000256" key="3">
    <source>
        <dbReference type="ARBA" id="ARBA00022989"/>
    </source>
</evidence>
<feature type="domain" description="NfeD-like C-terminal" evidence="8">
    <location>
        <begin position="393"/>
        <end position="447"/>
    </location>
</feature>
<feature type="transmembrane region" description="Helical" evidence="6">
    <location>
        <begin position="329"/>
        <end position="348"/>
    </location>
</feature>
<evidence type="ECO:0000256" key="4">
    <source>
        <dbReference type="ARBA" id="ARBA00023136"/>
    </source>
</evidence>
<evidence type="ECO:0000256" key="1">
    <source>
        <dbReference type="ARBA" id="ARBA00004141"/>
    </source>
</evidence>
<feature type="signal peptide" evidence="7">
    <location>
        <begin position="1"/>
        <end position="17"/>
    </location>
</feature>
<gene>
    <name evidence="11" type="ORF">ACCUM_2277</name>
</gene>
<organism evidence="11 12">
    <name type="scientific">Candidatus Accumulibacter phosphatis</name>
    <dbReference type="NCBI Taxonomy" id="327160"/>
    <lineage>
        <taxon>Bacteria</taxon>
        <taxon>Pseudomonadati</taxon>
        <taxon>Pseudomonadota</taxon>
        <taxon>Betaproteobacteria</taxon>
        <taxon>Candidatus Accumulibacter</taxon>
    </lineage>
</organism>
<feature type="domain" description="NfeD1b N-terminal" evidence="10">
    <location>
        <begin position="37"/>
        <end position="221"/>
    </location>
</feature>